<dbReference type="PANTHER" id="PTHR38011">
    <property type="entry name" value="DIHYDROFOLATE REDUCTASE FAMILY PROTEIN (AFU_ORTHOLOGUE AFUA_8G06820)"/>
    <property type="match status" value="1"/>
</dbReference>
<dbReference type="Gene3D" id="3.40.430.10">
    <property type="entry name" value="Dihydrofolate Reductase, subunit A"/>
    <property type="match status" value="1"/>
</dbReference>
<dbReference type="AlphaFoldDB" id="A0A921KQE4"/>
<evidence type="ECO:0000259" key="1">
    <source>
        <dbReference type="Pfam" id="PF01872"/>
    </source>
</evidence>
<dbReference type="PANTHER" id="PTHR38011:SF2">
    <property type="entry name" value="BIFUNCTIONAL DEAMINASE-REDUCTASE DOMAIN PROTEIN"/>
    <property type="match status" value="1"/>
</dbReference>
<reference evidence="2" key="2">
    <citation type="submission" date="2021-09" db="EMBL/GenBank/DDBJ databases">
        <authorList>
            <person name="Gilroy R."/>
        </authorList>
    </citation>
    <scope>NUCLEOTIDE SEQUENCE</scope>
    <source>
        <strain evidence="2">1647</strain>
    </source>
</reference>
<name>A0A921KQE4_9MICO</name>
<sequence length="214" mass="22988">MMILTVNTFLTLDGVMQAPGAADEDPSGGFTAGGWQVPYTADADFGEIVTSWLETPHTALLGRTTFEMFRAFWPQVDDSDPVARAINHTRRYVVAHAGYEPDWGETTVIDSADPLPAIARLKAEGEGELKVSGSAQLAAALHEAGMIDEYHLIVFPVVVGGGKRLFADGSPPRGFAVRSTRTTASGAVHLVLTPEPFRTGEYAVEDGQEVTRLE</sequence>
<dbReference type="InterPro" id="IPR002734">
    <property type="entry name" value="RibDG_C"/>
</dbReference>
<gene>
    <name evidence="2" type="ORF">K8W24_07260</name>
</gene>
<protein>
    <submittedName>
        <fullName evidence="2">Dihydrofolate reductase family protein</fullName>
    </submittedName>
</protein>
<dbReference type="GO" id="GO:0008703">
    <property type="term" value="F:5-amino-6-(5-phosphoribosylamino)uracil reductase activity"/>
    <property type="evidence" value="ECO:0007669"/>
    <property type="project" value="InterPro"/>
</dbReference>
<dbReference type="EMBL" id="DYWO01000215">
    <property type="protein sequence ID" value="HJF49584.1"/>
    <property type="molecule type" value="Genomic_DNA"/>
</dbReference>
<dbReference type="Pfam" id="PF01872">
    <property type="entry name" value="RibD_C"/>
    <property type="match status" value="1"/>
</dbReference>
<dbReference type="Proteomes" id="UP000775129">
    <property type="component" value="Unassembled WGS sequence"/>
</dbReference>
<comment type="caution">
    <text evidence="2">The sequence shown here is derived from an EMBL/GenBank/DDBJ whole genome shotgun (WGS) entry which is preliminary data.</text>
</comment>
<accession>A0A921KQE4</accession>
<dbReference type="GO" id="GO:0009231">
    <property type="term" value="P:riboflavin biosynthetic process"/>
    <property type="evidence" value="ECO:0007669"/>
    <property type="project" value="InterPro"/>
</dbReference>
<organism evidence="2 3">
    <name type="scientific">Brachybacterium paraconglomeratum</name>
    <dbReference type="NCBI Taxonomy" id="173362"/>
    <lineage>
        <taxon>Bacteria</taxon>
        <taxon>Bacillati</taxon>
        <taxon>Actinomycetota</taxon>
        <taxon>Actinomycetes</taxon>
        <taxon>Micrococcales</taxon>
        <taxon>Dermabacteraceae</taxon>
        <taxon>Brachybacterium</taxon>
    </lineage>
</organism>
<dbReference type="SUPFAM" id="SSF53597">
    <property type="entry name" value="Dihydrofolate reductase-like"/>
    <property type="match status" value="1"/>
</dbReference>
<reference evidence="2" key="1">
    <citation type="journal article" date="2021" name="PeerJ">
        <title>Extensive microbial diversity within the chicken gut microbiome revealed by metagenomics and culture.</title>
        <authorList>
            <person name="Gilroy R."/>
            <person name="Ravi A."/>
            <person name="Getino M."/>
            <person name="Pursley I."/>
            <person name="Horton D.L."/>
            <person name="Alikhan N.F."/>
            <person name="Baker D."/>
            <person name="Gharbi K."/>
            <person name="Hall N."/>
            <person name="Watson M."/>
            <person name="Adriaenssens E.M."/>
            <person name="Foster-Nyarko E."/>
            <person name="Jarju S."/>
            <person name="Secka A."/>
            <person name="Antonio M."/>
            <person name="Oren A."/>
            <person name="Chaudhuri R.R."/>
            <person name="La Ragione R."/>
            <person name="Hildebrand F."/>
            <person name="Pallen M.J."/>
        </authorList>
    </citation>
    <scope>NUCLEOTIDE SEQUENCE</scope>
    <source>
        <strain evidence="2">1647</strain>
    </source>
</reference>
<feature type="domain" description="Bacterial bifunctional deaminase-reductase C-terminal" evidence="1">
    <location>
        <begin position="4"/>
        <end position="181"/>
    </location>
</feature>
<dbReference type="InterPro" id="IPR050765">
    <property type="entry name" value="Riboflavin_Biosynth_HTPR"/>
</dbReference>
<proteinExistence type="predicted"/>
<dbReference type="InterPro" id="IPR024072">
    <property type="entry name" value="DHFR-like_dom_sf"/>
</dbReference>
<evidence type="ECO:0000313" key="2">
    <source>
        <dbReference type="EMBL" id="HJF49584.1"/>
    </source>
</evidence>
<evidence type="ECO:0000313" key="3">
    <source>
        <dbReference type="Proteomes" id="UP000775129"/>
    </source>
</evidence>